<evidence type="ECO:0000313" key="3">
    <source>
        <dbReference type="Proteomes" id="UP001648503"/>
    </source>
</evidence>
<sequence length="458" mass="48503">MDSSHSDYYRQTSSYHSNLDVLAASATSDGVDCLKCPTALLQLCDIALDDGPLRPVWPPKGADTEHFSMSIPLISNTVPAPSADTAAMATAASAATTKRRAISAKPKKAASTKRGGSSTAPTSNVVNSPKEGDASLLTGKRTHKDGKPPTQRKKTRKVIALPVVEKLASPKEEEDKVEEDKEEEDARMSAVDKQIGSTSAVRRPYRASKKPANTLATAGDTMPTEDELKAMAYIASSLRVVPHSSELFASYSTRLTCLPGSNSTMERTEKEKDESMGLLLTLNGVGARSLDFYMDAVESKQFTSASQFWVTLLMDLRTIEAALGADGEAEDHLRRTLGKLFKLFGSLWEFYFPLVDISQGSNSGRRSCNGRSDLGLTLMVPVVVASTSVAAASSSPSSSSSSSSLPVLISATVATPAAGSRPARLKNKRAAAEFTDSDKTVAAAAAAVSAAPKRLCNS</sequence>
<feature type="compositionally biased region" description="Polar residues" evidence="1">
    <location>
        <begin position="114"/>
        <end position="127"/>
    </location>
</feature>
<comment type="caution">
    <text evidence="2">The sequence shown here is derived from an EMBL/GenBank/DDBJ whole genome shotgun (WGS) entry which is preliminary data.</text>
</comment>
<dbReference type="EMBL" id="JAFCIX010000242">
    <property type="protein sequence ID" value="KAH6596212.1"/>
    <property type="molecule type" value="Genomic_DNA"/>
</dbReference>
<proteinExistence type="predicted"/>
<dbReference type="Proteomes" id="UP001648503">
    <property type="component" value="Unassembled WGS sequence"/>
</dbReference>
<name>A0ABQ8FD49_9FUNG</name>
<feature type="compositionally biased region" description="Basic residues" evidence="1">
    <location>
        <begin position="140"/>
        <end position="157"/>
    </location>
</feature>
<evidence type="ECO:0000256" key="1">
    <source>
        <dbReference type="SAM" id="MobiDB-lite"/>
    </source>
</evidence>
<feature type="compositionally biased region" description="Basic residues" evidence="1">
    <location>
        <begin position="97"/>
        <end position="111"/>
    </location>
</feature>
<organism evidence="2 3">
    <name type="scientific">Batrachochytrium salamandrivorans</name>
    <dbReference type="NCBI Taxonomy" id="1357716"/>
    <lineage>
        <taxon>Eukaryota</taxon>
        <taxon>Fungi</taxon>
        <taxon>Fungi incertae sedis</taxon>
        <taxon>Chytridiomycota</taxon>
        <taxon>Chytridiomycota incertae sedis</taxon>
        <taxon>Chytridiomycetes</taxon>
        <taxon>Rhizophydiales</taxon>
        <taxon>Rhizophydiales incertae sedis</taxon>
        <taxon>Batrachochytrium</taxon>
    </lineage>
</organism>
<feature type="region of interest" description="Disordered" evidence="1">
    <location>
        <begin position="94"/>
        <end position="220"/>
    </location>
</feature>
<evidence type="ECO:0000313" key="2">
    <source>
        <dbReference type="EMBL" id="KAH6596212.1"/>
    </source>
</evidence>
<protein>
    <submittedName>
        <fullName evidence="2">Uncharacterized protein</fullName>
    </submittedName>
</protein>
<feature type="compositionally biased region" description="Acidic residues" evidence="1">
    <location>
        <begin position="175"/>
        <end position="185"/>
    </location>
</feature>
<reference evidence="2 3" key="1">
    <citation type="submission" date="2021-02" db="EMBL/GenBank/DDBJ databases">
        <title>Variation within the Batrachochytrium salamandrivorans European outbreak.</title>
        <authorList>
            <person name="Kelly M."/>
            <person name="Pasmans F."/>
            <person name="Shea T.P."/>
            <person name="Munoz J.F."/>
            <person name="Carranza S."/>
            <person name="Cuomo C.A."/>
            <person name="Martel A."/>
        </authorList>
    </citation>
    <scope>NUCLEOTIDE SEQUENCE [LARGE SCALE GENOMIC DNA]</scope>
    <source>
        <strain evidence="2 3">AMFP18/2</strain>
    </source>
</reference>
<gene>
    <name evidence="2" type="ORF">BASA50_005254</name>
</gene>
<accession>A0ABQ8FD49</accession>
<keyword evidence="3" id="KW-1185">Reference proteome</keyword>